<comment type="caution">
    <text evidence="1">The sequence shown here is derived from an EMBL/GenBank/DDBJ whole genome shotgun (WGS) entry which is preliminary data.</text>
</comment>
<reference evidence="1 2" key="1">
    <citation type="journal article" date="2019" name="Int. J. Syst. Evol. Microbiol.">
        <title>The Global Catalogue of Microorganisms (GCM) 10K type strain sequencing project: providing services to taxonomists for standard genome sequencing and annotation.</title>
        <authorList>
            <consortium name="The Broad Institute Genomics Platform"/>
            <consortium name="The Broad Institute Genome Sequencing Center for Infectious Disease"/>
            <person name="Wu L."/>
            <person name="Ma J."/>
        </authorList>
    </citation>
    <scope>NUCLEOTIDE SEQUENCE [LARGE SCALE GENOMIC DNA]</scope>
    <source>
        <strain evidence="1 2">JCM 15421</strain>
    </source>
</reference>
<dbReference type="EMBL" id="BAAAEU010000005">
    <property type="protein sequence ID" value="GAA0709850.1"/>
    <property type="molecule type" value="Genomic_DNA"/>
</dbReference>
<name>A0ABN1IE45_9GAMM</name>
<evidence type="ECO:0000313" key="1">
    <source>
        <dbReference type="EMBL" id="GAA0709850.1"/>
    </source>
</evidence>
<evidence type="ECO:0000313" key="2">
    <source>
        <dbReference type="Proteomes" id="UP001501523"/>
    </source>
</evidence>
<keyword evidence="2" id="KW-1185">Reference proteome</keyword>
<gene>
    <name evidence="1" type="ORF">GCM10009105_10630</name>
</gene>
<dbReference type="Proteomes" id="UP001501523">
    <property type="component" value="Unassembled WGS sequence"/>
</dbReference>
<sequence length="181" mass="20137">MAKESPFVDSALELAQSILLPPLSLQRSASLLYQIAVDNELSLTVDPKSPRRGTSAFQTDLCVFETKRAGIVIPRVVLEFKTRITTHDVLTYSTKARKHKQVYPYLRYGLVMSEEPHIAGRVFNHNEALDFAVAVGGYSIAAFKELLAHLLNEEIAASRELEAIFFGSAKRRLFRSAVVAS</sequence>
<dbReference type="RefSeq" id="WP_379989331.1">
    <property type="nucleotide sequence ID" value="NZ_JBHSMO010000012.1"/>
</dbReference>
<organism evidence="1 2">
    <name type="scientific">Dokdonella soli</name>
    <dbReference type="NCBI Taxonomy" id="529810"/>
    <lineage>
        <taxon>Bacteria</taxon>
        <taxon>Pseudomonadati</taxon>
        <taxon>Pseudomonadota</taxon>
        <taxon>Gammaproteobacteria</taxon>
        <taxon>Lysobacterales</taxon>
        <taxon>Rhodanobacteraceae</taxon>
        <taxon>Dokdonella</taxon>
    </lineage>
</organism>
<evidence type="ECO:0008006" key="3">
    <source>
        <dbReference type="Google" id="ProtNLM"/>
    </source>
</evidence>
<proteinExistence type="predicted"/>
<protein>
    <recommendedName>
        <fullName evidence="3">TnsA endonuclease N-terminal domain-containing protein</fullName>
    </recommendedName>
</protein>
<accession>A0ABN1IE45</accession>